<dbReference type="InterPro" id="IPR003766">
    <property type="entry name" value="Uronate_isomerase"/>
</dbReference>
<dbReference type="UniPathway" id="UPA00246"/>
<dbReference type="RefSeq" id="WP_092544354.1">
    <property type="nucleotide sequence ID" value="NZ_BOMJ01000041.1"/>
</dbReference>
<evidence type="ECO:0000313" key="8">
    <source>
        <dbReference type="Proteomes" id="UP000198688"/>
    </source>
</evidence>
<dbReference type="EC" id="5.3.1.12" evidence="4"/>
<comment type="pathway">
    <text evidence="2">Carbohydrate metabolism; pentose and glucuronate interconversion.</text>
</comment>
<dbReference type="Gene3D" id="1.10.2020.10">
    <property type="entry name" value="uronate isomerase, domain 2, chain A"/>
    <property type="match status" value="1"/>
</dbReference>
<keyword evidence="8" id="KW-1185">Reference proteome</keyword>
<dbReference type="InterPro" id="IPR032466">
    <property type="entry name" value="Metal_Hydrolase"/>
</dbReference>
<dbReference type="STRING" id="113562.SAMN04489716_2462"/>
<dbReference type="EMBL" id="LT629758">
    <property type="protein sequence ID" value="SDT08481.1"/>
    <property type="molecule type" value="Genomic_DNA"/>
</dbReference>
<sequence length="467" mass="51769">MSLTSHPDRLLPADPGTRAVARRLHHAVRDLPIISPHGHVDPRLLLDDAPFTDPVSLFVQPDHYVTRLLHAGGVPLNDLGIGAGPLPQAHARQVWRLLCGRWDLFRGTPVRYWLETALSDVFGISDRPGTGNADDLYDRIATRLAQDSHRPRAMLDRFGIEFLATTDDPADDLTAHAALAEAGLRARIVPTFRPDRYLETAAPGWADTVKRLGAVADTDIGQYHGFLAALENRRRHFIAHGAVSTDHSHADAAAEPLPLAEAARIYARALSGEVLKAEATAFRRHMILEMARMSCEDGLVMTLHPAIARNHHPPTFDRFGPDTGHDIPTQVEFTRALRPLLTRFGTHPGFHLVLFTTDPTVYSREIAPLASFYPSVYAGVPWWFLDNPSEIRAFQRSVTEIAGFSRLSGFIDDTRAFLSIPARHDMARRLDAGHLAELVVAHRLDEDEALDTLTSLVSAQPRKVFKL</sequence>
<evidence type="ECO:0000313" key="7">
    <source>
        <dbReference type="EMBL" id="SDT08481.1"/>
    </source>
</evidence>
<dbReference type="GO" id="GO:0008880">
    <property type="term" value="F:glucuronate isomerase activity"/>
    <property type="evidence" value="ECO:0007669"/>
    <property type="project" value="UniProtKB-EC"/>
</dbReference>
<dbReference type="Gene3D" id="3.20.20.140">
    <property type="entry name" value="Metal-dependent hydrolases"/>
    <property type="match status" value="1"/>
</dbReference>
<keyword evidence="6 7" id="KW-0413">Isomerase</keyword>
<reference evidence="7 8" key="1">
    <citation type="submission" date="2016-10" db="EMBL/GenBank/DDBJ databases">
        <authorList>
            <person name="de Groot N.N."/>
        </authorList>
    </citation>
    <scope>NUCLEOTIDE SEQUENCE [LARGE SCALE GENOMIC DNA]</scope>
    <source>
        <strain evidence="7 8">DSM 43941</strain>
    </source>
</reference>
<dbReference type="PANTHER" id="PTHR30068">
    <property type="entry name" value="URONATE ISOMERASE"/>
    <property type="match status" value="1"/>
</dbReference>
<dbReference type="NCBIfam" id="NF002794">
    <property type="entry name" value="PRK02925.1"/>
    <property type="match status" value="1"/>
</dbReference>
<evidence type="ECO:0000256" key="3">
    <source>
        <dbReference type="ARBA" id="ARBA00008397"/>
    </source>
</evidence>
<evidence type="ECO:0000256" key="2">
    <source>
        <dbReference type="ARBA" id="ARBA00004892"/>
    </source>
</evidence>
<proteinExistence type="inferred from homology"/>
<evidence type="ECO:0000256" key="5">
    <source>
        <dbReference type="ARBA" id="ARBA00020555"/>
    </source>
</evidence>
<dbReference type="Proteomes" id="UP000198688">
    <property type="component" value="Chromosome I"/>
</dbReference>
<comment type="similarity">
    <text evidence="3">Belongs to the metallo-dependent hydrolases superfamily. Uronate isomerase family.</text>
</comment>
<dbReference type="GO" id="GO:0042840">
    <property type="term" value="P:D-glucuronate catabolic process"/>
    <property type="evidence" value="ECO:0007669"/>
    <property type="project" value="TreeGrafter"/>
</dbReference>
<evidence type="ECO:0000256" key="6">
    <source>
        <dbReference type="ARBA" id="ARBA00023235"/>
    </source>
</evidence>
<dbReference type="PANTHER" id="PTHR30068:SF4">
    <property type="entry name" value="URONATE ISOMERASE"/>
    <property type="match status" value="1"/>
</dbReference>
<dbReference type="GO" id="GO:0019698">
    <property type="term" value="P:D-galacturonate catabolic process"/>
    <property type="evidence" value="ECO:0007669"/>
    <property type="project" value="TreeGrafter"/>
</dbReference>
<dbReference type="OrthoDB" id="9766564at2"/>
<dbReference type="AlphaFoldDB" id="A0A1H1XH78"/>
<dbReference type="SUPFAM" id="SSF51556">
    <property type="entry name" value="Metallo-dependent hydrolases"/>
    <property type="match status" value="1"/>
</dbReference>
<evidence type="ECO:0000256" key="4">
    <source>
        <dbReference type="ARBA" id="ARBA00012546"/>
    </source>
</evidence>
<accession>A0A1H1XH78</accession>
<comment type="catalytic activity">
    <reaction evidence="1">
        <text>D-glucuronate = D-fructuronate</text>
        <dbReference type="Rhea" id="RHEA:13049"/>
        <dbReference type="ChEBI" id="CHEBI:58720"/>
        <dbReference type="ChEBI" id="CHEBI:59863"/>
        <dbReference type="EC" id="5.3.1.12"/>
    </reaction>
</comment>
<protein>
    <recommendedName>
        <fullName evidence="5">Uronate isomerase</fullName>
        <ecNumber evidence="4">5.3.1.12</ecNumber>
    </recommendedName>
</protein>
<evidence type="ECO:0000256" key="1">
    <source>
        <dbReference type="ARBA" id="ARBA00001165"/>
    </source>
</evidence>
<organism evidence="7 8">
    <name type="scientific">Actinoplanes derwentensis</name>
    <dbReference type="NCBI Taxonomy" id="113562"/>
    <lineage>
        <taxon>Bacteria</taxon>
        <taxon>Bacillati</taxon>
        <taxon>Actinomycetota</taxon>
        <taxon>Actinomycetes</taxon>
        <taxon>Micromonosporales</taxon>
        <taxon>Micromonosporaceae</taxon>
        <taxon>Actinoplanes</taxon>
    </lineage>
</organism>
<gene>
    <name evidence="7" type="ORF">SAMN04489716_2462</name>
</gene>
<dbReference type="Pfam" id="PF02614">
    <property type="entry name" value="UxaC"/>
    <property type="match status" value="1"/>
</dbReference>
<name>A0A1H1XH78_9ACTN</name>